<accession>A0A430ANG7</accession>
<feature type="domain" description="PABS" evidence="8">
    <location>
        <begin position="2"/>
        <end position="237"/>
    </location>
</feature>
<feature type="binding site" evidence="4">
    <location>
        <position position="31"/>
    </location>
    <ligand>
        <name>S-methyl-5'-thioadenosine</name>
        <dbReference type="ChEBI" id="CHEBI:17509"/>
    </ligand>
</feature>
<comment type="catalytic activity">
    <reaction evidence="4 7">
        <text>S-adenosyl 3-(methylsulfanyl)propylamine + putrescine = S-methyl-5'-thioadenosine + spermidine + H(+)</text>
        <dbReference type="Rhea" id="RHEA:12721"/>
        <dbReference type="ChEBI" id="CHEBI:15378"/>
        <dbReference type="ChEBI" id="CHEBI:17509"/>
        <dbReference type="ChEBI" id="CHEBI:57443"/>
        <dbReference type="ChEBI" id="CHEBI:57834"/>
        <dbReference type="ChEBI" id="CHEBI:326268"/>
        <dbReference type="EC" id="2.5.1.16"/>
    </reaction>
</comment>
<comment type="caution">
    <text evidence="9">The sequence shown here is derived from an EMBL/GenBank/DDBJ whole genome shotgun (WGS) entry which is preliminary data.</text>
</comment>
<keyword evidence="2 4" id="KW-0808">Transferase</keyword>
<evidence type="ECO:0000256" key="1">
    <source>
        <dbReference type="ARBA" id="ARBA00007867"/>
    </source>
</evidence>
<feature type="binding site" evidence="4">
    <location>
        <begin position="137"/>
        <end position="138"/>
    </location>
    <ligand>
        <name>S-methyl-5'-thioadenosine</name>
        <dbReference type="ChEBI" id="CHEBI:17509"/>
    </ligand>
</feature>
<dbReference type="PROSITE" id="PS51006">
    <property type="entry name" value="PABS_2"/>
    <property type="match status" value="1"/>
</dbReference>
<comment type="function">
    <text evidence="4">Catalyzes the irreversible transfer of a propylamine group from the amino donor S-adenosylmethioninamine (decarboxy-AdoMet) to putrescine (1,4-diaminobutane) to yield spermidine.</text>
</comment>
<feature type="active site" description="Proton acceptor" evidence="4 5">
    <location>
        <position position="155"/>
    </location>
</feature>
<dbReference type="Gene3D" id="3.40.50.150">
    <property type="entry name" value="Vaccinia Virus protein VP39"/>
    <property type="match status" value="1"/>
</dbReference>
<sequence length="285" mass="32572">MDLWFSEGKHQSVDFSIKVNQQLYSQKSAFQQIDIFESDVFGRFLSLDGEVMMTEKDEFIYHEMMVHVPMSVHPDVKTVLVIGGGDGGVVRELVKYNSIALIDVVEIDELVVRACEAFLPATAASFQDARVHLTFQDGLRFIRPLYDRYDLIIVDGTDPNGLGEVLFTKEFYGNCYKALRPEGILINQHESPFYQQDAIAVQKIHRKLTASFPISLVYQAHVPSYPSGHWLFGFSSKRYHPLADFKDSEGADRQLATRYYNRPLHKGAFALPTYVKELLDYVEDK</sequence>
<dbReference type="Proteomes" id="UP000286773">
    <property type="component" value="Unassembled WGS sequence"/>
</dbReference>
<evidence type="ECO:0000256" key="5">
    <source>
        <dbReference type="PROSITE-ProRule" id="PRU00354"/>
    </source>
</evidence>
<dbReference type="Pfam" id="PF17284">
    <property type="entry name" value="Spermine_synt_N"/>
    <property type="match status" value="1"/>
</dbReference>
<dbReference type="EMBL" id="NGKC01000017">
    <property type="protein sequence ID" value="RSU09662.1"/>
    <property type="molecule type" value="Genomic_DNA"/>
</dbReference>
<dbReference type="InterPro" id="IPR001045">
    <property type="entry name" value="Spermi_synthase"/>
</dbReference>
<keyword evidence="4 7" id="KW-0745">Spermidine biosynthesis</keyword>
<evidence type="ECO:0000256" key="2">
    <source>
        <dbReference type="ARBA" id="ARBA00022679"/>
    </source>
</evidence>
<feature type="binding site" evidence="4">
    <location>
        <position position="86"/>
    </location>
    <ligand>
        <name>spermidine</name>
        <dbReference type="ChEBI" id="CHEBI:57834"/>
    </ligand>
</feature>
<evidence type="ECO:0000259" key="8">
    <source>
        <dbReference type="PROSITE" id="PS51006"/>
    </source>
</evidence>
<dbReference type="InterPro" id="IPR035246">
    <property type="entry name" value="Spermidine_synt_N"/>
</dbReference>
<dbReference type="GO" id="GO:0005829">
    <property type="term" value="C:cytosol"/>
    <property type="evidence" value="ECO:0007669"/>
    <property type="project" value="TreeGrafter"/>
</dbReference>
<dbReference type="InterPro" id="IPR037163">
    <property type="entry name" value="Spermidine_synt_N_sf"/>
</dbReference>
<dbReference type="InterPro" id="IPR030373">
    <property type="entry name" value="PABS_CS"/>
</dbReference>
<dbReference type="SUPFAM" id="SSF53335">
    <property type="entry name" value="S-adenosyl-L-methionine-dependent methyltransferases"/>
    <property type="match status" value="1"/>
</dbReference>
<dbReference type="NCBIfam" id="TIGR00417">
    <property type="entry name" value="speE"/>
    <property type="match status" value="1"/>
</dbReference>
<gene>
    <name evidence="4" type="primary">speE</name>
    <name evidence="9" type="ORF">CBF27_12295</name>
</gene>
<proteinExistence type="inferred from homology"/>
<evidence type="ECO:0000256" key="4">
    <source>
        <dbReference type="HAMAP-Rule" id="MF_00198"/>
    </source>
</evidence>
<dbReference type="NCBIfam" id="NF002010">
    <property type="entry name" value="PRK00811.1"/>
    <property type="match status" value="1"/>
</dbReference>
<comment type="caution">
    <text evidence="4">Lacks conserved residue(s) required for the propagation of feature annotation.</text>
</comment>
<dbReference type="GO" id="GO:0008295">
    <property type="term" value="P:spermidine biosynthetic process"/>
    <property type="evidence" value="ECO:0007669"/>
    <property type="project" value="UniProtKB-UniRule"/>
</dbReference>
<dbReference type="PROSITE" id="PS01330">
    <property type="entry name" value="PABS_1"/>
    <property type="match status" value="1"/>
</dbReference>
<name>A0A430ANG7_9ENTE</name>
<keyword evidence="3 4" id="KW-0620">Polyamine biosynthesis</keyword>
<dbReference type="Pfam" id="PF01564">
    <property type="entry name" value="Spermine_synth"/>
    <property type="match status" value="1"/>
</dbReference>
<dbReference type="EC" id="2.5.1.16" evidence="4"/>
<protein>
    <recommendedName>
        <fullName evidence="4">Polyamine aminopropyltransferase</fullName>
    </recommendedName>
    <alternativeName>
        <fullName evidence="4">Putrescine aminopropyltransferase</fullName>
        <shortName evidence="4">PAPT</shortName>
    </alternativeName>
    <alternativeName>
        <fullName evidence="4">Spermidine synthase</fullName>
        <shortName evidence="4">SPDS</shortName>
        <shortName evidence="4">SPDSY</shortName>
        <ecNumber evidence="4">2.5.1.16</ecNumber>
    </alternativeName>
</protein>
<reference evidence="9 10" key="1">
    <citation type="submission" date="2017-05" db="EMBL/GenBank/DDBJ databases">
        <title>Vagococcus spp. assemblies.</title>
        <authorList>
            <person name="Gulvik C.A."/>
        </authorList>
    </citation>
    <scope>NUCLEOTIDE SEQUENCE [LARGE SCALE GENOMIC DNA]</scope>
    <source>
        <strain evidence="9 10">LMG 24798</strain>
    </source>
</reference>
<dbReference type="HAMAP" id="MF_00198">
    <property type="entry name" value="Spermidine_synth"/>
    <property type="match status" value="1"/>
</dbReference>
<organism evidence="9 10">
    <name type="scientific">Vagococcus acidifermentans</name>
    <dbReference type="NCBI Taxonomy" id="564710"/>
    <lineage>
        <taxon>Bacteria</taxon>
        <taxon>Bacillati</taxon>
        <taxon>Bacillota</taxon>
        <taxon>Bacilli</taxon>
        <taxon>Lactobacillales</taxon>
        <taxon>Enterococcaceae</taxon>
        <taxon>Vagococcus</taxon>
    </lineage>
</organism>
<dbReference type="OrthoDB" id="9793120at2"/>
<evidence type="ECO:0000256" key="7">
    <source>
        <dbReference type="RuleBase" id="RU003837"/>
    </source>
</evidence>
<comment type="pathway">
    <text evidence="4">Amine and polyamine biosynthesis; spermidine biosynthesis; spermidine from putrescine: step 1/1.</text>
</comment>
<comment type="similarity">
    <text evidence="1 4 6">Belongs to the spermidine/spermine synthase family.</text>
</comment>
<dbReference type="PANTHER" id="PTHR11558:SF11">
    <property type="entry name" value="SPERMIDINE SYNTHASE"/>
    <property type="match status" value="1"/>
</dbReference>
<feature type="binding site" evidence="4">
    <location>
        <position position="106"/>
    </location>
    <ligand>
        <name>S-methyl-5'-thioadenosine</name>
        <dbReference type="ChEBI" id="CHEBI:17509"/>
    </ligand>
</feature>
<evidence type="ECO:0000313" key="9">
    <source>
        <dbReference type="EMBL" id="RSU09662.1"/>
    </source>
</evidence>
<feature type="binding site" evidence="4">
    <location>
        <position position="62"/>
    </location>
    <ligand>
        <name>spermidine</name>
        <dbReference type="ChEBI" id="CHEBI:57834"/>
    </ligand>
</feature>
<evidence type="ECO:0000256" key="6">
    <source>
        <dbReference type="RuleBase" id="RU003836"/>
    </source>
</evidence>
<evidence type="ECO:0000313" key="10">
    <source>
        <dbReference type="Proteomes" id="UP000286773"/>
    </source>
</evidence>
<dbReference type="PANTHER" id="PTHR11558">
    <property type="entry name" value="SPERMIDINE/SPERMINE SYNTHASE"/>
    <property type="match status" value="1"/>
</dbReference>
<keyword evidence="10" id="KW-1185">Reference proteome</keyword>
<dbReference type="UniPathway" id="UPA00248">
    <property type="reaction ID" value="UER00314"/>
</dbReference>
<dbReference type="RefSeq" id="WP_126814751.1">
    <property type="nucleotide sequence ID" value="NZ_NGKC01000017.1"/>
</dbReference>
<dbReference type="AlphaFoldDB" id="A0A430ANG7"/>
<comment type="subunit">
    <text evidence="4">Homodimer or homotetramer.</text>
</comment>
<dbReference type="GO" id="GO:0004766">
    <property type="term" value="F:spermidine synthase activity"/>
    <property type="evidence" value="ECO:0007669"/>
    <property type="project" value="UniProtKB-UniRule"/>
</dbReference>
<dbReference type="Gene3D" id="2.30.140.10">
    <property type="entry name" value="Spermidine synthase, tetramerisation domain"/>
    <property type="match status" value="1"/>
</dbReference>
<dbReference type="InterPro" id="IPR030374">
    <property type="entry name" value="PABS"/>
</dbReference>
<evidence type="ECO:0000256" key="3">
    <source>
        <dbReference type="ARBA" id="ARBA00023115"/>
    </source>
</evidence>
<dbReference type="InterPro" id="IPR029063">
    <property type="entry name" value="SAM-dependent_MTases_sf"/>
</dbReference>